<dbReference type="SUPFAM" id="SSF56322">
    <property type="entry name" value="ADC synthase"/>
    <property type="match status" value="1"/>
</dbReference>
<dbReference type="PANTHER" id="PTHR11236">
    <property type="entry name" value="AMINOBENZOATE/ANTHRANILATE SYNTHASE"/>
    <property type="match status" value="1"/>
</dbReference>
<reference evidence="3 4" key="1">
    <citation type="submission" date="2017-06" db="EMBL/GenBank/DDBJ databases">
        <title>Complete genome sequence of Paenibacillus donghaensis KCTC 13049T isolated from East Sea sediment, South Korea.</title>
        <authorList>
            <person name="Jung B.K."/>
            <person name="Hong S.-J."/>
            <person name="Shin J.-H."/>
        </authorList>
    </citation>
    <scope>NUCLEOTIDE SEQUENCE [LARGE SCALE GENOMIC DNA]</scope>
    <source>
        <strain evidence="3 4">KCTC 13049</strain>
    </source>
</reference>
<evidence type="ECO:0000259" key="1">
    <source>
        <dbReference type="Pfam" id="PF00425"/>
    </source>
</evidence>
<dbReference type="RefSeq" id="WP_087919023.1">
    <property type="nucleotide sequence ID" value="NZ_CP021780.1"/>
</dbReference>
<organism evidence="3 4">
    <name type="scientific">Paenibacillus donghaensis</name>
    <dbReference type="NCBI Taxonomy" id="414771"/>
    <lineage>
        <taxon>Bacteria</taxon>
        <taxon>Bacillati</taxon>
        <taxon>Bacillota</taxon>
        <taxon>Bacilli</taxon>
        <taxon>Bacillales</taxon>
        <taxon>Paenibacillaceae</taxon>
        <taxon>Paenibacillus</taxon>
    </lineage>
</organism>
<dbReference type="PRINTS" id="PR00095">
    <property type="entry name" value="ANTSNTHASEI"/>
</dbReference>
<dbReference type="PANTHER" id="PTHR11236:SF9">
    <property type="entry name" value="ANTHRANILATE SYNTHASE COMPONENT 1"/>
    <property type="match status" value="1"/>
</dbReference>
<evidence type="ECO:0000259" key="2">
    <source>
        <dbReference type="Pfam" id="PF04715"/>
    </source>
</evidence>
<dbReference type="OrthoDB" id="9803598at2"/>
<feature type="domain" description="Chorismate-utilising enzyme C-terminal" evidence="1">
    <location>
        <begin position="250"/>
        <end position="503"/>
    </location>
</feature>
<dbReference type="Gene3D" id="3.60.120.10">
    <property type="entry name" value="Anthranilate synthase"/>
    <property type="match status" value="1"/>
</dbReference>
<protein>
    <submittedName>
        <fullName evidence="3">Anthranilate synthase component I</fullName>
    </submittedName>
</protein>
<gene>
    <name evidence="3" type="ORF">B9T62_32455</name>
</gene>
<proteinExistence type="predicted"/>
<name>A0A2Z2KGS1_9BACL</name>
<dbReference type="Pfam" id="PF04715">
    <property type="entry name" value="Anth_synt_I_N"/>
    <property type="match status" value="1"/>
</dbReference>
<evidence type="ECO:0000313" key="4">
    <source>
        <dbReference type="Proteomes" id="UP000249890"/>
    </source>
</evidence>
<dbReference type="EMBL" id="CP021780">
    <property type="protein sequence ID" value="ASA25057.1"/>
    <property type="molecule type" value="Genomic_DNA"/>
</dbReference>
<dbReference type="GO" id="GO:0000162">
    <property type="term" value="P:L-tryptophan biosynthetic process"/>
    <property type="evidence" value="ECO:0007669"/>
    <property type="project" value="TreeGrafter"/>
</dbReference>
<dbReference type="InterPro" id="IPR005801">
    <property type="entry name" value="ADC_synthase"/>
</dbReference>
<keyword evidence="4" id="KW-1185">Reference proteome</keyword>
<dbReference type="Pfam" id="PF00425">
    <property type="entry name" value="Chorismate_bind"/>
    <property type="match status" value="1"/>
</dbReference>
<sequence length="532" mass="58443">MALEIITAWQEWEQWADQEWNMLPLIIRESEQGKGLPASWTTAWELASSYSVVLESGKGGRYTYLGLNPVSVLQGKAHSAQVFTLPSELTGSSRQESAAASLSGDPLELLREWMSEFSAPQLENPQLPPFTGGCIGFLGYDVVRSLERLPSLAQDDPGFPDYLFLRLEEVWIYDHADGTLYAAVHVPVNPGIGQADLQELYHSALQRAQGMLAQWQLIMAAPGLPDGPADPVHLAEGTGEWPGMASAFSQERFQQAVLDVQEYIRQGDVFQVNLSLRQEAQLKSPPEAVYEWLRRLNPSPYMGLLRSPGFALSSASPELLVKLHGDRVSARPIAGTRRRGRTPAEDAAMEAELRGSEKEIAEHIMLVDLERNDIGRVAAYGSVSVPELMTVERYSHVMHLVSQVEGTIAPGKDAYAVMAALFPGGTITGAPKVRTMEIIEELEPVRRGPYTGSMGWIDYNGNMELNIIIRTLAVKDGIGYIQTGAGIVIDSDPYREYRECHNKAKAVVKAVLCSEWQQNQPTAGGAEGGTRI</sequence>
<dbReference type="InterPro" id="IPR015890">
    <property type="entry name" value="Chorismate_C"/>
</dbReference>
<evidence type="ECO:0000313" key="3">
    <source>
        <dbReference type="EMBL" id="ASA25057.1"/>
    </source>
</evidence>
<accession>A0A2Z2KGS1</accession>
<dbReference type="InterPro" id="IPR019999">
    <property type="entry name" value="Anth_synth_I-like"/>
</dbReference>
<dbReference type="KEGG" id="pdh:B9T62_32455"/>
<feature type="domain" description="Anthranilate synthase component I N-terminal" evidence="2">
    <location>
        <begin position="48"/>
        <end position="181"/>
    </location>
</feature>
<dbReference type="Proteomes" id="UP000249890">
    <property type="component" value="Chromosome"/>
</dbReference>
<dbReference type="InterPro" id="IPR006805">
    <property type="entry name" value="Anth_synth_I_N"/>
</dbReference>
<dbReference type="AlphaFoldDB" id="A0A2Z2KGS1"/>